<keyword evidence="2" id="KW-1185">Reference proteome</keyword>
<comment type="caution">
    <text evidence="1">The sequence shown here is derived from an EMBL/GenBank/DDBJ whole genome shotgun (WGS) entry which is preliminary data.</text>
</comment>
<name>A0A5B7HB86_PORTR</name>
<sequence>MYSILTSMKILQKGKQSLESGSDLIKAASGFVYIVTSRKVSVCECPEAEIKILELMRDK</sequence>
<protein>
    <submittedName>
        <fullName evidence="1">Uncharacterized protein</fullName>
    </submittedName>
</protein>
<evidence type="ECO:0000313" key="1">
    <source>
        <dbReference type="EMBL" id="MPC67363.1"/>
    </source>
</evidence>
<proteinExistence type="predicted"/>
<evidence type="ECO:0000313" key="2">
    <source>
        <dbReference type="Proteomes" id="UP000324222"/>
    </source>
</evidence>
<dbReference type="AlphaFoldDB" id="A0A5B7HB86"/>
<gene>
    <name evidence="1" type="ORF">E2C01_061538</name>
</gene>
<dbReference type="Proteomes" id="UP000324222">
    <property type="component" value="Unassembled WGS sequence"/>
</dbReference>
<dbReference type="EMBL" id="VSRR010026140">
    <property type="protein sequence ID" value="MPC67363.1"/>
    <property type="molecule type" value="Genomic_DNA"/>
</dbReference>
<organism evidence="1 2">
    <name type="scientific">Portunus trituberculatus</name>
    <name type="common">Swimming crab</name>
    <name type="synonym">Neptunus trituberculatus</name>
    <dbReference type="NCBI Taxonomy" id="210409"/>
    <lineage>
        <taxon>Eukaryota</taxon>
        <taxon>Metazoa</taxon>
        <taxon>Ecdysozoa</taxon>
        <taxon>Arthropoda</taxon>
        <taxon>Crustacea</taxon>
        <taxon>Multicrustacea</taxon>
        <taxon>Malacostraca</taxon>
        <taxon>Eumalacostraca</taxon>
        <taxon>Eucarida</taxon>
        <taxon>Decapoda</taxon>
        <taxon>Pleocyemata</taxon>
        <taxon>Brachyura</taxon>
        <taxon>Eubrachyura</taxon>
        <taxon>Portunoidea</taxon>
        <taxon>Portunidae</taxon>
        <taxon>Portuninae</taxon>
        <taxon>Portunus</taxon>
    </lineage>
</organism>
<accession>A0A5B7HB86</accession>
<reference evidence="1 2" key="1">
    <citation type="submission" date="2019-05" db="EMBL/GenBank/DDBJ databases">
        <title>Another draft genome of Portunus trituberculatus and its Hox gene families provides insights of decapod evolution.</title>
        <authorList>
            <person name="Jeong J.-H."/>
            <person name="Song I."/>
            <person name="Kim S."/>
            <person name="Choi T."/>
            <person name="Kim D."/>
            <person name="Ryu S."/>
            <person name="Kim W."/>
        </authorList>
    </citation>
    <scope>NUCLEOTIDE SEQUENCE [LARGE SCALE GENOMIC DNA]</scope>
    <source>
        <tissue evidence="1">Muscle</tissue>
    </source>
</reference>